<evidence type="ECO:0000313" key="2">
    <source>
        <dbReference type="EMBL" id="SDI43789.1"/>
    </source>
</evidence>
<accession>A0A1G8KK62</accession>
<dbReference type="GO" id="GO:0006508">
    <property type="term" value="P:proteolysis"/>
    <property type="evidence" value="ECO:0007669"/>
    <property type="project" value="UniProtKB-KW"/>
</dbReference>
<dbReference type="RefSeq" id="WP_092335636.1">
    <property type="nucleotide sequence ID" value="NZ_FNCP01000039.1"/>
</dbReference>
<dbReference type="PANTHER" id="PTHR48094">
    <property type="entry name" value="PROTEIN/NUCLEIC ACID DEGLYCASE DJ-1-RELATED"/>
    <property type="match status" value="1"/>
</dbReference>
<dbReference type="GO" id="GO:0008233">
    <property type="term" value="F:peptidase activity"/>
    <property type="evidence" value="ECO:0007669"/>
    <property type="project" value="UniProtKB-KW"/>
</dbReference>
<dbReference type="InterPro" id="IPR050325">
    <property type="entry name" value="Prot/Nucl_acid_deglycase"/>
</dbReference>
<dbReference type="SUPFAM" id="SSF52317">
    <property type="entry name" value="Class I glutamine amidotransferase-like"/>
    <property type="match status" value="1"/>
</dbReference>
<dbReference type="Gene3D" id="3.40.50.880">
    <property type="match status" value="1"/>
</dbReference>
<evidence type="ECO:0000313" key="3">
    <source>
        <dbReference type="Proteomes" id="UP000198656"/>
    </source>
</evidence>
<gene>
    <name evidence="2" type="ORF">SAMN05443529_1397</name>
</gene>
<dbReference type="InterPro" id="IPR029062">
    <property type="entry name" value="Class_I_gatase-like"/>
</dbReference>
<evidence type="ECO:0000259" key="1">
    <source>
        <dbReference type="Pfam" id="PF01965"/>
    </source>
</evidence>
<dbReference type="CDD" id="cd03140">
    <property type="entry name" value="GATase1_PfpI_3"/>
    <property type="match status" value="1"/>
</dbReference>
<protein>
    <submittedName>
        <fullName evidence="2">Putative intracellular protease/amidase</fullName>
    </submittedName>
</protein>
<dbReference type="GO" id="GO:0005737">
    <property type="term" value="C:cytoplasm"/>
    <property type="evidence" value="ECO:0007669"/>
    <property type="project" value="TreeGrafter"/>
</dbReference>
<reference evidence="3" key="1">
    <citation type="submission" date="2016-10" db="EMBL/GenBank/DDBJ databases">
        <authorList>
            <person name="Varghese N."/>
            <person name="Submissions S."/>
        </authorList>
    </citation>
    <scope>NUCLEOTIDE SEQUENCE [LARGE SCALE GENOMIC DNA]</scope>
    <source>
        <strain evidence="3">DSM 8344</strain>
    </source>
</reference>
<dbReference type="Pfam" id="PF01965">
    <property type="entry name" value="DJ-1_PfpI"/>
    <property type="match status" value="1"/>
</dbReference>
<dbReference type="Proteomes" id="UP000198656">
    <property type="component" value="Unassembled WGS sequence"/>
</dbReference>
<dbReference type="InterPro" id="IPR002818">
    <property type="entry name" value="DJ-1/PfpI"/>
</dbReference>
<dbReference type="STRING" id="1121419.SAMN05443529_1397"/>
<keyword evidence="2" id="KW-0378">Hydrolase</keyword>
<keyword evidence="2" id="KW-0645">Protease</keyword>
<name>A0A1G8KK62_9FIRM</name>
<keyword evidence="3" id="KW-1185">Reference proteome</keyword>
<organism evidence="2 3">
    <name type="scientific">Desulfosporosinus hippei DSM 8344</name>
    <dbReference type="NCBI Taxonomy" id="1121419"/>
    <lineage>
        <taxon>Bacteria</taxon>
        <taxon>Bacillati</taxon>
        <taxon>Bacillota</taxon>
        <taxon>Clostridia</taxon>
        <taxon>Eubacteriales</taxon>
        <taxon>Desulfitobacteriaceae</taxon>
        <taxon>Desulfosporosinus</taxon>
    </lineage>
</organism>
<proteinExistence type="predicted"/>
<dbReference type="OrthoDB" id="6003696at2"/>
<dbReference type="EMBL" id="FNCP01000039">
    <property type="protein sequence ID" value="SDI43789.1"/>
    <property type="molecule type" value="Genomic_DNA"/>
</dbReference>
<sequence>MNRTVFVYVFDTMADWEIGFLTAELNSGRYFRKDVSPIKVVTLGVEKNYITTMGGLRILPDIDLKECNIKETDALILPGGETWMETNHQLIISLVKQCIEKNIIVAAICGATMALAQNGLLDSRSHTSNDLGYLKMMCPNYTGENHYIQQSAITDGKLITATGIAPLEFTLHVLKTLDVILPEALDAWYNLYITHEQKYLYKLNIS</sequence>
<dbReference type="PANTHER" id="PTHR48094:SF19">
    <property type="entry name" value="DJ-1_PFPI DOMAIN-CONTAINING PROTEIN"/>
    <property type="match status" value="1"/>
</dbReference>
<feature type="domain" description="DJ-1/PfpI" evidence="1">
    <location>
        <begin position="4"/>
        <end position="175"/>
    </location>
</feature>
<dbReference type="AlphaFoldDB" id="A0A1G8KK62"/>